<comment type="caution">
    <text evidence="1">The sequence shown here is derived from an EMBL/GenBank/DDBJ whole genome shotgun (WGS) entry which is preliminary data.</text>
</comment>
<dbReference type="PANTHER" id="PTHR14614:SF109">
    <property type="entry name" value="RIBOSOMAL LYSINE N-METHYLTRANSFERASE 5"/>
    <property type="match status" value="1"/>
</dbReference>
<sequence>MPPRNESRLWTKTVEMDPARNLRLSLVEDPTIDVGGDEAWCAWCLWPAGRVLTAYLASLEDDALKDQSVLELGSGCGAVGMYLGLRGASPVVLTDVYRALPLLKRNVTANGLGSRCAISALPWGTPLERLAPAIRSRAPFDLVVASDCTYDFALTAGWPSPSMDNLLATARCCSKKALICVSRRVNEIEAFHAALDRAGLTQLAKVVHTAAVDVVKEGVSECMVYAFDFAGSSLASPACPDAGPV</sequence>
<reference evidence="1" key="1">
    <citation type="submission" date="2021-02" db="EMBL/GenBank/DDBJ databases">
        <authorList>
            <person name="Dougan E. K."/>
            <person name="Rhodes N."/>
            <person name="Thang M."/>
            <person name="Chan C."/>
        </authorList>
    </citation>
    <scope>NUCLEOTIDE SEQUENCE</scope>
</reference>
<proteinExistence type="predicted"/>
<dbReference type="Proteomes" id="UP000654075">
    <property type="component" value="Unassembled WGS sequence"/>
</dbReference>
<name>A0A813ESR1_POLGL</name>
<dbReference type="PANTHER" id="PTHR14614">
    <property type="entry name" value="HEPATOCELLULAR CARCINOMA-ASSOCIATED ANTIGEN"/>
    <property type="match status" value="1"/>
</dbReference>
<protein>
    <recommendedName>
        <fullName evidence="4">Calmodulin-lysine N-methyltransferase</fullName>
    </recommendedName>
</protein>
<dbReference type="Proteomes" id="UP000626109">
    <property type="component" value="Unassembled WGS sequence"/>
</dbReference>
<dbReference type="InterPro" id="IPR019410">
    <property type="entry name" value="Methyltransf_16"/>
</dbReference>
<dbReference type="Gene3D" id="3.40.50.150">
    <property type="entry name" value="Vaccinia Virus protein VP39"/>
    <property type="match status" value="1"/>
</dbReference>
<organism evidence="1 3">
    <name type="scientific">Polarella glacialis</name>
    <name type="common">Dinoflagellate</name>
    <dbReference type="NCBI Taxonomy" id="89957"/>
    <lineage>
        <taxon>Eukaryota</taxon>
        <taxon>Sar</taxon>
        <taxon>Alveolata</taxon>
        <taxon>Dinophyceae</taxon>
        <taxon>Suessiales</taxon>
        <taxon>Suessiaceae</taxon>
        <taxon>Polarella</taxon>
    </lineage>
</organism>
<dbReference type="Pfam" id="PF10294">
    <property type="entry name" value="Methyltransf_16"/>
    <property type="match status" value="1"/>
</dbReference>
<dbReference type="OrthoDB" id="46564at2759"/>
<evidence type="ECO:0000313" key="1">
    <source>
        <dbReference type="EMBL" id="CAE8600799.1"/>
    </source>
</evidence>
<dbReference type="EMBL" id="CAJNNV010012465">
    <property type="protein sequence ID" value="CAE8600799.1"/>
    <property type="molecule type" value="Genomic_DNA"/>
</dbReference>
<keyword evidence="3" id="KW-1185">Reference proteome</keyword>
<evidence type="ECO:0000313" key="3">
    <source>
        <dbReference type="Proteomes" id="UP000654075"/>
    </source>
</evidence>
<gene>
    <name evidence="1" type="ORF">PGLA1383_LOCUS19104</name>
    <name evidence="2" type="ORF">PGLA2088_LOCUS45500</name>
</gene>
<dbReference type="EMBL" id="CAJNNW010035731">
    <property type="protein sequence ID" value="CAE8729698.1"/>
    <property type="molecule type" value="Genomic_DNA"/>
</dbReference>
<evidence type="ECO:0008006" key="4">
    <source>
        <dbReference type="Google" id="ProtNLM"/>
    </source>
</evidence>
<dbReference type="SUPFAM" id="SSF53335">
    <property type="entry name" value="S-adenosyl-L-methionine-dependent methyltransferases"/>
    <property type="match status" value="1"/>
</dbReference>
<dbReference type="InterPro" id="IPR029063">
    <property type="entry name" value="SAM-dependent_MTases_sf"/>
</dbReference>
<accession>A0A813ESR1</accession>
<evidence type="ECO:0000313" key="2">
    <source>
        <dbReference type="EMBL" id="CAE8729698.1"/>
    </source>
</evidence>
<dbReference type="AlphaFoldDB" id="A0A813ESR1"/>